<evidence type="ECO:0000313" key="6">
    <source>
        <dbReference type="Proteomes" id="UP000634435"/>
    </source>
</evidence>
<dbReference type="PANTHER" id="PTHR43479">
    <property type="entry name" value="ACREF/ENVCD OPERON REPRESSOR-RELATED"/>
    <property type="match status" value="1"/>
</dbReference>
<dbReference type="SUPFAM" id="SSF46689">
    <property type="entry name" value="Homeodomain-like"/>
    <property type="match status" value="1"/>
</dbReference>
<evidence type="ECO:0000256" key="1">
    <source>
        <dbReference type="ARBA" id="ARBA00022491"/>
    </source>
</evidence>
<dbReference type="Pfam" id="PF14278">
    <property type="entry name" value="TetR_C_8"/>
    <property type="match status" value="1"/>
</dbReference>
<evidence type="ECO:0000256" key="2">
    <source>
        <dbReference type="ARBA" id="ARBA00023125"/>
    </source>
</evidence>
<dbReference type="EMBL" id="BMPN01000002">
    <property type="protein sequence ID" value="GGJ55966.1"/>
    <property type="molecule type" value="Genomic_DNA"/>
</dbReference>
<name>A0ABQ2DFB1_9BACI</name>
<evidence type="ECO:0000259" key="4">
    <source>
        <dbReference type="PROSITE" id="PS50977"/>
    </source>
</evidence>
<dbReference type="PANTHER" id="PTHR43479:SF7">
    <property type="entry name" value="TETR-FAMILY TRANSCRIPTIONAL REGULATOR"/>
    <property type="match status" value="1"/>
</dbReference>
<keyword evidence="1" id="KW-0678">Repressor</keyword>
<keyword evidence="6" id="KW-1185">Reference proteome</keyword>
<dbReference type="Pfam" id="PF00440">
    <property type="entry name" value="TetR_N"/>
    <property type="match status" value="1"/>
</dbReference>
<dbReference type="InterPro" id="IPR050624">
    <property type="entry name" value="HTH-type_Tx_Regulator"/>
</dbReference>
<dbReference type="InterPro" id="IPR009057">
    <property type="entry name" value="Homeodomain-like_sf"/>
</dbReference>
<dbReference type="InterPro" id="IPR001647">
    <property type="entry name" value="HTH_TetR"/>
</dbReference>
<feature type="DNA-binding region" description="H-T-H motif" evidence="3">
    <location>
        <begin position="31"/>
        <end position="50"/>
    </location>
</feature>
<keyword evidence="2 3" id="KW-0238">DNA-binding</keyword>
<dbReference type="PROSITE" id="PS50977">
    <property type="entry name" value="HTH_TETR_2"/>
    <property type="match status" value="1"/>
</dbReference>
<dbReference type="Proteomes" id="UP000634435">
    <property type="component" value="Unassembled WGS sequence"/>
</dbReference>
<dbReference type="InterPro" id="IPR039532">
    <property type="entry name" value="TetR_C_Firmicutes"/>
</dbReference>
<comment type="caution">
    <text evidence="5">The sequence shown here is derived from an EMBL/GenBank/DDBJ whole genome shotgun (WGS) entry which is preliminary data.</text>
</comment>
<reference evidence="6" key="1">
    <citation type="journal article" date="2019" name="Int. J. Syst. Evol. Microbiol.">
        <title>The Global Catalogue of Microorganisms (GCM) 10K type strain sequencing project: providing services to taxonomists for standard genome sequencing and annotation.</title>
        <authorList>
            <consortium name="The Broad Institute Genomics Platform"/>
            <consortium name="The Broad Institute Genome Sequencing Center for Infectious Disease"/>
            <person name="Wu L."/>
            <person name="Ma J."/>
        </authorList>
    </citation>
    <scope>NUCLEOTIDE SEQUENCE [LARGE SCALE GENOMIC DNA]</scope>
    <source>
        <strain evidence="6">JCM 30071</strain>
    </source>
</reference>
<protein>
    <submittedName>
        <fullName evidence="5">TetR family transcriptional regulator</fullName>
    </submittedName>
</protein>
<gene>
    <name evidence="5" type="ORF">GCM10007111_17780</name>
</gene>
<evidence type="ECO:0000313" key="5">
    <source>
        <dbReference type="EMBL" id="GGJ55966.1"/>
    </source>
</evidence>
<sequence>MKVDRRVHKSKNALKTALIQLMKEKDMQQITITDIVNKADLNRGTFYKHYDIQEALFEELMEDVITDLTQSFREPYQNKQTFILHEMNASTIKIFEHVARYSDFYQTIINRDTIFPGFQQKLCTVFRDLSEKDLISTKEEGAIDKDLQASYQTYAIIGMIMEWVKNGFKYTPEYMADQLIKMLSHSPITMTYQTSQHSHSPEQTL</sequence>
<accession>A0ABQ2DFB1</accession>
<dbReference type="RefSeq" id="WP_021290221.1">
    <property type="nucleotide sequence ID" value="NZ_BMPN01000002.1"/>
</dbReference>
<dbReference type="Gene3D" id="1.10.357.10">
    <property type="entry name" value="Tetracycline Repressor, domain 2"/>
    <property type="match status" value="1"/>
</dbReference>
<evidence type="ECO:0000256" key="3">
    <source>
        <dbReference type="PROSITE-ProRule" id="PRU00335"/>
    </source>
</evidence>
<proteinExistence type="predicted"/>
<organism evidence="5 6">
    <name type="scientific">Virgibacillus kapii</name>
    <dbReference type="NCBI Taxonomy" id="1638645"/>
    <lineage>
        <taxon>Bacteria</taxon>
        <taxon>Bacillati</taxon>
        <taxon>Bacillota</taxon>
        <taxon>Bacilli</taxon>
        <taxon>Bacillales</taxon>
        <taxon>Bacillaceae</taxon>
        <taxon>Virgibacillus</taxon>
    </lineage>
</organism>
<feature type="domain" description="HTH tetR-type" evidence="4">
    <location>
        <begin position="8"/>
        <end position="68"/>
    </location>
</feature>